<dbReference type="SUPFAM" id="SSF56784">
    <property type="entry name" value="HAD-like"/>
    <property type="match status" value="1"/>
</dbReference>
<reference evidence="1" key="1">
    <citation type="submission" date="2018-05" db="EMBL/GenBank/DDBJ databases">
        <authorList>
            <person name="Lanie J.A."/>
            <person name="Ng W.-L."/>
            <person name="Kazmierczak K.M."/>
            <person name="Andrzejewski T.M."/>
            <person name="Davidsen T.M."/>
            <person name="Wayne K.J."/>
            <person name="Tettelin H."/>
            <person name="Glass J.I."/>
            <person name="Rusch D."/>
            <person name="Podicherti R."/>
            <person name="Tsui H.-C.T."/>
            <person name="Winkler M.E."/>
        </authorList>
    </citation>
    <scope>NUCLEOTIDE SEQUENCE</scope>
</reference>
<dbReference type="PANTHER" id="PTHR43481:SF4">
    <property type="entry name" value="GLYCEROL-1-PHOSPHATE PHOSPHOHYDROLASE 1-RELATED"/>
    <property type="match status" value="1"/>
</dbReference>
<dbReference type="Pfam" id="PF13419">
    <property type="entry name" value="HAD_2"/>
    <property type="match status" value="1"/>
</dbReference>
<dbReference type="CDD" id="cd07505">
    <property type="entry name" value="HAD_BPGM-like"/>
    <property type="match status" value="1"/>
</dbReference>
<proteinExistence type="predicted"/>
<dbReference type="InterPro" id="IPR023198">
    <property type="entry name" value="PGP-like_dom2"/>
</dbReference>
<dbReference type="InterPro" id="IPR023214">
    <property type="entry name" value="HAD_sf"/>
</dbReference>
<sequence>MRTDSAIQKIFNKSGIVLNPEKLQELVSRKRESASEMLRKQPPVATDCNKVIAEFYRRGIPMALASSSSSQNVQLFLESSGTRNFFSVILSGDDVKNAKPDPEIFRIARTCFGILPEFCFVIEDSESGIRSAQADGMKVIGVVAQHTQKELKLFGTVATISRLDELLKLSLFQSNI</sequence>
<evidence type="ECO:0000313" key="1">
    <source>
        <dbReference type="EMBL" id="SVB89573.1"/>
    </source>
</evidence>
<dbReference type="NCBIfam" id="TIGR01509">
    <property type="entry name" value="HAD-SF-IA-v3"/>
    <property type="match status" value="1"/>
</dbReference>
<dbReference type="AlphaFoldDB" id="A0A382HSH1"/>
<dbReference type="InterPro" id="IPR006439">
    <property type="entry name" value="HAD-SF_hydro_IA"/>
</dbReference>
<dbReference type="GO" id="GO:0050308">
    <property type="term" value="F:sugar-phosphatase activity"/>
    <property type="evidence" value="ECO:0007669"/>
    <property type="project" value="TreeGrafter"/>
</dbReference>
<name>A0A382HSH1_9ZZZZ</name>
<dbReference type="Gene3D" id="3.40.50.1000">
    <property type="entry name" value="HAD superfamily/HAD-like"/>
    <property type="match status" value="1"/>
</dbReference>
<gene>
    <name evidence="1" type="ORF">METZ01_LOCUS242427</name>
</gene>
<dbReference type="EMBL" id="UINC01062704">
    <property type="protein sequence ID" value="SVB89573.1"/>
    <property type="molecule type" value="Genomic_DNA"/>
</dbReference>
<evidence type="ECO:0008006" key="2">
    <source>
        <dbReference type="Google" id="ProtNLM"/>
    </source>
</evidence>
<accession>A0A382HSH1</accession>
<protein>
    <recommendedName>
        <fullName evidence="2">HAD family hydrolase</fullName>
    </recommendedName>
</protein>
<dbReference type="InterPro" id="IPR051806">
    <property type="entry name" value="HAD-like_SPP"/>
</dbReference>
<dbReference type="Gene3D" id="1.10.150.240">
    <property type="entry name" value="Putative phosphatase, domain 2"/>
    <property type="match status" value="1"/>
</dbReference>
<dbReference type="PANTHER" id="PTHR43481">
    <property type="entry name" value="FRUCTOSE-1-PHOSPHATE PHOSPHATASE"/>
    <property type="match status" value="1"/>
</dbReference>
<dbReference type="InterPro" id="IPR036412">
    <property type="entry name" value="HAD-like_sf"/>
</dbReference>
<organism evidence="1">
    <name type="scientific">marine metagenome</name>
    <dbReference type="NCBI Taxonomy" id="408172"/>
    <lineage>
        <taxon>unclassified sequences</taxon>
        <taxon>metagenomes</taxon>
        <taxon>ecological metagenomes</taxon>
    </lineage>
</organism>
<dbReference type="InterPro" id="IPR041492">
    <property type="entry name" value="HAD_2"/>
</dbReference>